<dbReference type="Pfam" id="PF01480">
    <property type="entry name" value="PWI"/>
    <property type="match status" value="1"/>
</dbReference>
<dbReference type="AlphaFoldDB" id="A0A024G7Q7"/>
<name>A0A024G7Q7_9STRA</name>
<feature type="domain" description="PWI" evidence="2">
    <location>
        <begin position="115"/>
        <end position="178"/>
    </location>
</feature>
<dbReference type="Gene3D" id="1.20.1390.10">
    <property type="entry name" value="PWI domain"/>
    <property type="match status" value="1"/>
</dbReference>
<proteinExistence type="predicted"/>
<accession>A0A024G7Q7</accession>
<protein>
    <recommendedName>
        <fullName evidence="2">PWI domain-containing protein</fullName>
    </recommendedName>
</protein>
<evidence type="ECO:0000256" key="1">
    <source>
        <dbReference type="SAM" id="MobiDB-lite"/>
    </source>
</evidence>
<evidence type="ECO:0000313" key="3">
    <source>
        <dbReference type="EMBL" id="CCI42876.1"/>
    </source>
</evidence>
<dbReference type="EMBL" id="CAIX01000040">
    <property type="protein sequence ID" value="CCI42876.1"/>
    <property type="molecule type" value="Genomic_DNA"/>
</dbReference>
<evidence type="ECO:0000313" key="4">
    <source>
        <dbReference type="Proteomes" id="UP000053237"/>
    </source>
</evidence>
<gene>
    <name evidence="3" type="ORF">BN9_036600</name>
</gene>
<dbReference type="InParanoid" id="A0A024G7Q7"/>
<dbReference type="STRING" id="65357.A0A024G7Q7"/>
<keyword evidence="4" id="KW-1185">Reference proteome</keyword>
<reference evidence="3 4" key="1">
    <citation type="submission" date="2012-05" db="EMBL/GenBank/DDBJ databases">
        <title>Recombination and specialization in a pathogen metapopulation.</title>
        <authorList>
            <person name="Gardiner A."/>
            <person name="Kemen E."/>
            <person name="Schultz-Larsen T."/>
            <person name="MacLean D."/>
            <person name="Van Oosterhout C."/>
            <person name="Jones J.D.G."/>
        </authorList>
    </citation>
    <scope>NUCLEOTIDE SEQUENCE [LARGE SCALE GENOMIC DNA]</scope>
    <source>
        <strain evidence="3 4">Ac Nc2</strain>
    </source>
</reference>
<evidence type="ECO:0000259" key="2">
    <source>
        <dbReference type="Pfam" id="PF01480"/>
    </source>
</evidence>
<dbReference type="Proteomes" id="UP000053237">
    <property type="component" value="Unassembled WGS sequence"/>
</dbReference>
<dbReference type="InterPro" id="IPR002483">
    <property type="entry name" value="PWI_dom"/>
</dbReference>
<comment type="caution">
    <text evidence="3">The sequence shown here is derived from an EMBL/GenBank/DDBJ whole genome shotgun (WGS) entry which is preliminary data.</text>
</comment>
<dbReference type="OrthoDB" id="69229at2759"/>
<sequence length="272" mass="31117">MEFIIYANALRNRVNAFLDQTNLKLPPAKSNKFFYEHHSPIENASSNSVHFDAKYKAPKSEDVLKIIHAIQNQLIEKPISSLEAFKRIVSNWTAIPPDFVGACWNAEMTSRDGLVQWIFERLKLFSLDSETEELVDWIIGLLSHPDFSRPDALAAELEEFLLTHTADFILSLWKYIITEVAKQYVFHPKTSTKAKVRIVNNLDQRARQKEQSSEKQARRIHRGKSGRLEPVAGFRDIIASQMSAIHHSGGWHVAQAPQPVPDDRDEETDRCS</sequence>
<feature type="region of interest" description="Disordered" evidence="1">
    <location>
        <begin position="250"/>
        <end position="272"/>
    </location>
</feature>
<organism evidence="3 4">
    <name type="scientific">Albugo candida</name>
    <dbReference type="NCBI Taxonomy" id="65357"/>
    <lineage>
        <taxon>Eukaryota</taxon>
        <taxon>Sar</taxon>
        <taxon>Stramenopiles</taxon>
        <taxon>Oomycota</taxon>
        <taxon>Peronosporomycetes</taxon>
        <taxon>Albuginales</taxon>
        <taxon>Albuginaceae</taxon>
        <taxon>Albugo</taxon>
    </lineage>
</organism>